<organism evidence="1 4">
    <name type="scientific">Micromonospora terminaliae</name>
    <dbReference type="NCBI Taxonomy" id="1914461"/>
    <lineage>
        <taxon>Bacteria</taxon>
        <taxon>Bacillati</taxon>
        <taxon>Actinomycetota</taxon>
        <taxon>Actinomycetes</taxon>
        <taxon>Micromonosporales</taxon>
        <taxon>Micromonosporaceae</taxon>
        <taxon>Micromonospora</taxon>
    </lineage>
</organism>
<proteinExistence type="predicted"/>
<dbReference type="Proteomes" id="UP000477779">
    <property type="component" value="Unassembled WGS sequence"/>
</dbReference>
<reference evidence="1 4" key="2">
    <citation type="submission" date="2020-02" db="EMBL/GenBank/DDBJ databases">
        <title>WGS of Micromonospora spp. isolated from hot spring.</title>
        <authorList>
            <person name="Thawai C."/>
        </authorList>
    </citation>
    <scope>NUCLEOTIDE SEQUENCE [LARGE SCALE GENOMIC DNA]</scope>
    <source>
        <strain evidence="1 4">TMS7</strain>
    </source>
</reference>
<dbReference type="AlphaFoldDB" id="A0AAJ3DLA4"/>
<sequence length="237" mass="27640">MIFEEPPGDYAWLFDLVATDPVTRHRALDRHQAMVAAASDALHRSNALWLSHYRSRSSQPRLRAAMDQAHADFRWHDRQTIYGPLGAFRDAADGDGVTRALWAPFVVLYLRWEADFPEEWQAPESRMWSPWGTKEALLRRLDRDVIPEGIKPQIAELILAALRRPYRCKDWGYACLVRQLDDPLFLDRVAMLARADDPLVQLDDPLVQLRVQFVLHLVAHPEQRITRTSWRRWLRTA</sequence>
<dbReference type="Proteomes" id="UP000402241">
    <property type="component" value="Chromosome"/>
</dbReference>
<dbReference type="EMBL" id="JAAHBZ010000010">
    <property type="protein sequence ID" value="NES30153.1"/>
    <property type="molecule type" value="Genomic_DNA"/>
</dbReference>
<accession>A0AAJ3DLA4</accession>
<keyword evidence="3" id="KW-1185">Reference proteome</keyword>
<dbReference type="RefSeq" id="WP_154226413.1">
    <property type="nucleotide sequence ID" value="NZ_CP045309.1"/>
</dbReference>
<name>A0AAJ3DLA4_9ACTN</name>
<dbReference type="EMBL" id="CP045309">
    <property type="protein sequence ID" value="QGL47070.1"/>
    <property type="molecule type" value="Genomic_DNA"/>
</dbReference>
<evidence type="ECO:0000313" key="2">
    <source>
        <dbReference type="EMBL" id="QGL47070.1"/>
    </source>
</evidence>
<evidence type="ECO:0000313" key="3">
    <source>
        <dbReference type="Proteomes" id="UP000402241"/>
    </source>
</evidence>
<protein>
    <submittedName>
        <fullName evidence="1">Uncharacterized protein</fullName>
    </submittedName>
</protein>
<evidence type="ECO:0000313" key="4">
    <source>
        <dbReference type="Proteomes" id="UP000477779"/>
    </source>
</evidence>
<evidence type="ECO:0000313" key="1">
    <source>
        <dbReference type="EMBL" id="NES30153.1"/>
    </source>
</evidence>
<gene>
    <name evidence="1" type="ORF">G3561_21715</name>
    <name evidence="2" type="ORF">GCE86_08395</name>
</gene>
<reference evidence="2 3" key="1">
    <citation type="submission" date="2019-10" db="EMBL/GenBank/DDBJ databases">
        <title>Genome Sequence of Micromonospora terminaliae DSM 101760.</title>
        <authorList>
            <person name="Guo L."/>
        </authorList>
    </citation>
    <scope>NUCLEOTIDE SEQUENCE [LARGE SCALE GENOMIC DNA]</scope>
    <source>
        <strain evidence="2 3">DSM 101760</strain>
    </source>
</reference>